<sequence>MENIDEMKKEMYFANIVIGAIDNVKTPMLMYEEEKQVVRKALKMYIDKIEDKMCRN</sequence>
<evidence type="ECO:0000313" key="1">
    <source>
        <dbReference type="EMBL" id="DAF61956.1"/>
    </source>
</evidence>
<proteinExistence type="predicted"/>
<reference evidence="1" key="1">
    <citation type="journal article" date="2021" name="Proc. Natl. Acad. Sci. U.S.A.">
        <title>A Catalog of Tens of Thousands of Viruses from Human Metagenomes Reveals Hidden Associations with Chronic Diseases.</title>
        <authorList>
            <person name="Tisza M.J."/>
            <person name="Buck C.B."/>
        </authorList>
    </citation>
    <scope>NUCLEOTIDE SEQUENCE</scope>
    <source>
        <strain evidence="1">CtP0x5</strain>
    </source>
</reference>
<accession>A0A8S5TF73</accession>
<protein>
    <submittedName>
        <fullName evidence="1">Uncharacterized protein</fullName>
    </submittedName>
</protein>
<organism evidence="1">
    <name type="scientific">Siphoviridae sp. ctP0x5</name>
    <dbReference type="NCBI Taxonomy" id="2827863"/>
    <lineage>
        <taxon>Viruses</taxon>
        <taxon>Duplodnaviria</taxon>
        <taxon>Heunggongvirae</taxon>
        <taxon>Uroviricota</taxon>
        <taxon>Caudoviricetes</taxon>
    </lineage>
</organism>
<dbReference type="EMBL" id="BK032818">
    <property type="protein sequence ID" value="DAF61956.1"/>
    <property type="molecule type" value="Genomic_DNA"/>
</dbReference>
<name>A0A8S5TF73_9CAUD</name>